<feature type="transmembrane region" description="Helical" evidence="6">
    <location>
        <begin position="12"/>
        <end position="32"/>
    </location>
</feature>
<feature type="transmembrane region" description="Helical" evidence="6">
    <location>
        <begin position="150"/>
        <end position="169"/>
    </location>
</feature>
<feature type="transmembrane region" description="Helical" evidence="6">
    <location>
        <begin position="200"/>
        <end position="220"/>
    </location>
</feature>
<dbReference type="InterPro" id="IPR011577">
    <property type="entry name" value="Cyt_b561_bac/Ni-Hgenase"/>
</dbReference>
<feature type="transmembrane region" description="Helical" evidence="6">
    <location>
        <begin position="38"/>
        <end position="60"/>
    </location>
</feature>
<dbReference type="InterPro" id="IPR051542">
    <property type="entry name" value="Hydrogenase_cytochrome"/>
</dbReference>
<name>A0A975ALJ6_9GAMM</name>
<keyword evidence="9" id="KW-1185">Reference proteome</keyword>
<protein>
    <submittedName>
        <fullName evidence="8">Cytochrome b/b6 domain-containing protein</fullName>
    </submittedName>
</protein>
<evidence type="ECO:0000256" key="2">
    <source>
        <dbReference type="ARBA" id="ARBA00022475"/>
    </source>
</evidence>
<organism evidence="8 9">
    <name type="scientific">Shewanella cyperi</name>
    <dbReference type="NCBI Taxonomy" id="2814292"/>
    <lineage>
        <taxon>Bacteria</taxon>
        <taxon>Pseudomonadati</taxon>
        <taxon>Pseudomonadota</taxon>
        <taxon>Gammaproteobacteria</taxon>
        <taxon>Alteromonadales</taxon>
        <taxon>Shewanellaceae</taxon>
        <taxon>Shewanella</taxon>
    </lineage>
</organism>
<dbReference type="PANTHER" id="PTHR30485">
    <property type="entry name" value="NI/FE-HYDROGENASE 1 B-TYPE CYTOCHROME SUBUNIT"/>
    <property type="match status" value="1"/>
</dbReference>
<evidence type="ECO:0000259" key="7">
    <source>
        <dbReference type="Pfam" id="PF01292"/>
    </source>
</evidence>
<proteinExistence type="predicted"/>
<dbReference type="GO" id="GO:0022904">
    <property type="term" value="P:respiratory electron transport chain"/>
    <property type="evidence" value="ECO:0007669"/>
    <property type="project" value="InterPro"/>
</dbReference>
<gene>
    <name evidence="8" type="ORF">JYB88_04075</name>
</gene>
<reference evidence="8 9" key="1">
    <citation type="submission" date="2021-03" db="EMBL/GenBank/DDBJ databases">
        <title>Novel species identification of genus Shewanella.</title>
        <authorList>
            <person name="Liu G."/>
            <person name="Zhang Q."/>
        </authorList>
    </citation>
    <scope>NUCLEOTIDE SEQUENCE [LARGE SCALE GENOMIC DNA]</scope>
    <source>
        <strain evidence="8 9">FJAT-53726</strain>
    </source>
</reference>
<dbReference type="SUPFAM" id="SSF81342">
    <property type="entry name" value="Transmembrane di-heme cytochromes"/>
    <property type="match status" value="1"/>
</dbReference>
<dbReference type="Proteomes" id="UP000663281">
    <property type="component" value="Chromosome"/>
</dbReference>
<comment type="subcellular location">
    <subcellularLocation>
        <location evidence="1">Cell membrane</location>
        <topology evidence="1">Multi-pass membrane protein</topology>
    </subcellularLocation>
</comment>
<keyword evidence="5 6" id="KW-0472">Membrane</keyword>
<accession>A0A975ALJ6</accession>
<feature type="domain" description="Cytochrome b561 bacterial/Ni-hydrogenase" evidence="7">
    <location>
        <begin position="9"/>
        <end position="181"/>
    </location>
</feature>
<dbReference type="Gene3D" id="1.20.950.20">
    <property type="entry name" value="Transmembrane di-heme cytochromes, Chain C"/>
    <property type="match status" value="1"/>
</dbReference>
<evidence type="ECO:0000313" key="8">
    <source>
        <dbReference type="EMBL" id="QSX30841.1"/>
    </source>
</evidence>
<dbReference type="InterPro" id="IPR016174">
    <property type="entry name" value="Di-haem_cyt_TM"/>
</dbReference>
<evidence type="ECO:0000256" key="3">
    <source>
        <dbReference type="ARBA" id="ARBA00022692"/>
    </source>
</evidence>
<evidence type="ECO:0000256" key="1">
    <source>
        <dbReference type="ARBA" id="ARBA00004651"/>
    </source>
</evidence>
<dbReference type="EMBL" id="CP071504">
    <property type="protein sequence ID" value="QSX30841.1"/>
    <property type="molecule type" value="Genomic_DNA"/>
</dbReference>
<dbReference type="Pfam" id="PF01292">
    <property type="entry name" value="Ni_hydr_CYTB"/>
    <property type="match status" value="1"/>
</dbReference>
<dbReference type="GO" id="GO:0009055">
    <property type="term" value="F:electron transfer activity"/>
    <property type="evidence" value="ECO:0007669"/>
    <property type="project" value="InterPro"/>
</dbReference>
<dbReference type="GO" id="GO:0005886">
    <property type="term" value="C:plasma membrane"/>
    <property type="evidence" value="ECO:0007669"/>
    <property type="project" value="UniProtKB-SubCell"/>
</dbReference>
<dbReference type="RefSeq" id="WP_207325579.1">
    <property type="nucleotide sequence ID" value="NZ_CP071504.1"/>
</dbReference>
<keyword evidence="3 6" id="KW-0812">Transmembrane</keyword>
<evidence type="ECO:0000256" key="6">
    <source>
        <dbReference type="SAM" id="Phobius"/>
    </source>
</evidence>
<keyword evidence="4 6" id="KW-1133">Transmembrane helix</keyword>
<evidence type="ECO:0000256" key="5">
    <source>
        <dbReference type="ARBA" id="ARBA00023136"/>
    </source>
</evidence>
<dbReference type="GO" id="GO:0020037">
    <property type="term" value="F:heme binding"/>
    <property type="evidence" value="ECO:0007669"/>
    <property type="project" value="TreeGrafter"/>
</dbReference>
<evidence type="ECO:0000256" key="4">
    <source>
        <dbReference type="ARBA" id="ARBA00022989"/>
    </source>
</evidence>
<feature type="transmembrane region" description="Helical" evidence="6">
    <location>
        <begin position="98"/>
        <end position="120"/>
    </location>
</feature>
<dbReference type="KEGG" id="scyp:JYB88_04075"/>
<keyword evidence="2" id="KW-1003">Cell membrane</keyword>
<evidence type="ECO:0000313" key="9">
    <source>
        <dbReference type="Proteomes" id="UP000663281"/>
    </source>
</evidence>
<sequence>MHTQSHIKVWDLPVRLFHWSMVILLGLLWWSAEAGEMAWHQVFGFTLMVLLLFRILWGLVGSDTARFERFVHHPLKVLAYARSVRREGVKAHVGHNPLGAYMVVTLLCLLLLQLGTGLFATDEIFTEGPLVSYVSEDVASALTWLHKFNFNLLLLLATVHVLAVIWHLLNGDRLLGAMFTGKKPHIGENVAVRFAPLRRALLILTVLGYLIGNFLIWPVLQSM</sequence>
<dbReference type="PANTHER" id="PTHR30485:SF2">
    <property type="entry name" value="BLL0597 PROTEIN"/>
    <property type="match status" value="1"/>
</dbReference>
<dbReference type="AlphaFoldDB" id="A0A975ALJ6"/>